<proteinExistence type="predicted"/>
<dbReference type="EMBL" id="PVTL01000003">
    <property type="protein sequence ID" value="PRY69107.1"/>
    <property type="molecule type" value="Genomic_DNA"/>
</dbReference>
<name>A0A2T0VFW3_9MICO</name>
<keyword evidence="4 5" id="KW-0472">Membrane</keyword>
<dbReference type="OrthoDB" id="5120128at2"/>
<organism evidence="6 7">
    <name type="scientific">Glaciihabitans tibetensis</name>
    <dbReference type="NCBI Taxonomy" id="1266600"/>
    <lineage>
        <taxon>Bacteria</taxon>
        <taxon>Bacillati</taxon>
        <taxon>Actinomycetota</taxon>
        <taxon>Actinomycetes</taxon>
        <taxon>Micrococcales</taxon>
        <taxon>Microbacteriaceae</taxon>
        <taxon>Glaciihabitans</taxon>
    </lineage>
</organism>
<gene>
    <name evidence="6" type="ORF">B0I08_103313</name>
</gene>
<reference evidence="6 7" key="1">
    <citation type="submission" date="2018-03" db="EMBL/GenBank/DDBJ databases">
        <title>Genomic Encyclopedia of Type Strains, Phase III (KMG-III): the genomes of soil and plant-associated and newly described type strains.</title>
        <authorList>
            <person name="Whitman W."/>
        </authorList>
    </citation>
    <scope>NUCLEOTIDE SEQUENCE [LARGE SCALE GENOMIC DNA]</scope>
    <source>
        <strain evidence="6 7">CGMCC 1.12484</strain>
    </source>
</reference>
<evidence type="ECO:0000256" key="5">
    <source>
        <dbReference type="SAM" id="Phobius"/>
    </source>
</evidence>
<accession>A0A2T0VFW3</accession>
<dbReference type="AlphaFoldDB" id="A0A2T0VFW3"/>
<dbReference type="PANTHER" id="PTHR36974">
    <property type="entry name" value="MEMBRANE PROTEIN-RELATED"/>
    <property type="match status" value="1"/>
</dbReference>
<keyword evidence="7" id="KW-1185">Reference proteome</keyword>
<evidence type="ECO:0000313" key="6">
    <source>
        <dbReference type="EMBL" id="PRY69107.1"/>
    </source>
</evidence>
<dbReference type="PANTHER" id="PTHR36974:SF1">
    <property type="entry name" value="DOXX FAMILY MEMBRANE PROTEIN"/>
    <property type="match status" value="1"/>
</dbReference>
<comment type="subcellular location">
    <subcellularLocation>
        <location evidence="1">Membrane</location>
        <topology evidence="1">Multi-pass membrane protein</topology>
    </subcellularLocation>
</comment>
<dbReference type="RefSeq" id="WP_106211388.1">
    <property type="nucleotide sequence ID" value="NZ_PVTL01000003.1"/>
</dbReference>
<evidence type="ECO:0000256" key="2">
    <source>
        <dbReference type="ARBA" id="ARBA00022692"/>
    </source>
</evidence>
<feature type="transmembrane region" description="Helical" evidence="5">
    <location>
        <begin position="53"/>
        <end position="71"/>
    </location>
</feature>
<evidence type="ECO:0000256" key="3">
    <source>
        <dbReference type="ARBA" id="ARBA00022989"/>
    </source>
</evidence>
<dbReference type="Pfam" id="PF07681">
    <property type="entry name" value="DoxX"/>
    <property type="match status" value="1"/>
</dbReference>
<sequence>MTTAELVQTVLAFALGAPFIVMGVTHFVPGSARTMAAMIPPALRRSGIPNPQILVAFTGICEIAGGLGLLLPPFRVAAVIALVLFLIAVFPANVHAAAHPDRFGRLAIPFWPRFVGQLVLIALLLALLL</sequence>
<feature type="transmembrane region" description="Helical" evidence="5">
    <location>
        <begin position="110"/>
        <end position="128"/>
    </location>
</feature>
<dbReference type="GO" id="GO:0016020">
    <property type="term" value="C:membrane"/>
    <property type="evidence" value="ECO:0007669"/>
    <property type="project" value="UniProtKB-SubCell"/>
</dbReference>
<evidence type="ECO:0000256" key="4">
    <source>
        <dbReference type="ARBA" id="ARBA00023136"/>
    </source>
</evidence>
<evidence type="ECO:0000313" key="7">
    <source>
        <dbReference type="Proteomes" id="UP000237983"/>
    </source>
</evidence>
<feature type="transmembrane region" description="Helical" evidence="5">
    <location>
        <begin position="6"/>
        <end position="28"/>
    </location>
</feature>
<evidence type="ECO:0000256" key="1">
    <source>
        <dbReference type="ARBA" id="ARBA00004141"/>
    </source>
</evidence>
<feature type="transmembrane region" description="Helical" evidence="5">
    <location>
        <begin position="77"/>
        <end position="98"/>
    </location>
</feature>
<protein>
    <submittedName>
        <fullName evidence="6">Putative membrane protein</fullName>
    </submittedName>
</protein>
<keyword evidence="3 5" id="KW-1133">Transmembrane helix</keyword>
<dbReference type="Proteomes" id="UP000237983">
    <property type="component" value="Unassembled WGS sequence"/>
</dbReference>
<comment type="caution">
    <text evidence="6">The sequence shown here is derived from an EMBL/GenBank/DDBJ whole genome shotgun (WGS) entry which is preliminary data.</text>
</comment>
<keyword evidence="2 5" id="KW-0812">Transmembrane</keyword>
<dbReference type="InterPro" id="IPR032808">
    <property type="entry name" value="DoxX"/>
</dbReference>